<keyword evidence="8" id="KW-1185">Reference proteome</keyword>
<dbReference type="AlphaFoldDB" id="A0A1I4D372"/>
<dbReference type="RefSeq" id="WP_090185755.1">
    <property type="nucleotide sequence ID" value="NZ_FOTF01000003.1"/>
</dbReference>
<accession>A0A1I4D372</accession>
<dbReference type="InterPro" id="IPR002994">
    <property type="entry name" value="Surf1/Shy1"/>
</dbReference>
<keyword evidence="4 6" id="KW-1133">Transmembrane helix</keyword>
<keyword evidence="3 6" id="KW-0812">Transmembrane</keyword>
<evidence type="ECO:0000256" key="3">
    <source>
        <dbReference type="ARBA" id="ARBA00022692"/>
    </source>
</evidence>
<evidence type="ECO:0000256" key="4">
    <source>
        <dbReference type="ARBA" id="ARBA00022989"/>
    </source>
</evidence>
<proteinExistence type="inferred from homology"/>
<reference evidence="8" key="1">
    <citation type="submission" date="2016-10" db="EMBL/GenBank/DDBJ databases">
        <authorList>
            <person name="Varghese N."/>
            <person name="Submissions S."/>
        </authorList>
    </citation>
    <scope>NUCLEOTIDE SEQUENCE [LARGE SCALE GENOMIC DNA]</scope>
    <source>
        <strain evidence="8">DSM 16199</strain>
    </source>
</reference>
<dbReference type="Pfam" id="PF02104">
    <property type="entry name" value="SURF1"/>
    <property type="match status" value="1"/>
</dbReference>
<name>A0A1I4D372_9RHOB</name>
<evidence type="ECO:0000313" key="8">
    <source>
        <dbReference type="Proteomes" id="UP000199550"/>
    </source>
</evidence>
<comment type="similarity">
    <text evidence="2 6">Belongs to the SURF1 family.</text>
</comment>
<dbReference type="PANTHER" id="PTHR23427:SF2">
    <property type="entry name" value="SURFEIT LOCUS PROTEIN 1"/>
    <property type="match status" value="1"/>
</dbReference>
<dbReference type="STRING" id="195913.SAMN04488004_103147"/>
<evidence type="ECO:0000313" key="7">
    <source>
        <dbReference type="EMBL" id="SFK87179.1"/>
    </source>
</evidence>
<organism evidence="7 8">
    <name type="scientific">Loktanella salsilacus</name>
    <dbReference type="NCBI Taxonomy" id="195913"/>
    <lineage>
        <taxon>Bacteria</taxon>
        <taxon>Pseudomonadati</taxon>
        <taxon>Pseudomonadota</taxon>
        <taxon>Alphaproteobacteria</taxon>
        <taxon>Rhodobacterales</taxon>
        <taxon>Roseobacteraceae</taxon>
        <taxon>Loktanella</taxon>
    </lineage>
</organism>
<dbReference type="PROSITE" id="PS51257">
    <property type="entry name" value="PROKAR_LIPOPROTEIN"/>
    <property type="match status" value="1"/>
</dbReference>
<dbReference type="PANTHER" id="PTHR23427">
    <property type="entry name" value="SURFEIT LOCUS PROTEIN"/>
    <property type="match status" value="1"/>
</dbReference>
<feature type="transmembrane region" description="Helical" evidence="6">
    <location>
        <begin position="195"/>
        <end position="217"/>
    </location>
</feature>
<evidence type="ECO:0000256" key="2">
    <source>
        <dbReference type="ARBA" id="ARBA00007165"/>
    </source>
</evidence>
<dbReference type="OrthoDB" id="6079986at2"/>
<keyword evidence="6" id="KW-1003">Cell membrane</keyword>
<evidence type="ECO:0000256" key="1">
    <source>
        <dbReference type="ARBA" id="ARBA00004370"/>
    </source>
</evidence>
<sequence length="225" mass="24046">MLRKIFFPLLMGVAGCAVLIALGTWQVQRLTWKTAILDQITATIIAPPVALPANPDPVADEYLPVMVSGQIIGAPLSVLVSTADNGAGYRTITAFQTDAGRTIAADFGFLSLDDRGAALPTGQATLTGNLLWPDEVDNWTPEPDVATGIWFARDLPAMATALNAEPILLVARNIDPVSPTVPMPVGIEGIPNDHLGYAITWFMLAIGWALMTGLLIFRTLRQKDA</sequence>
<keyword evidence="5 6" id="KW-0472">Membrane</keyword>
<protein>
    <recommendedName>
        <fullName evidence="6">SURF1-like protein</fullName>
    </recommendedName>
</protein>
<dbReference type="GO" id="GO:0005886">
    <property type="term" value="C:plasma membrane"/>
    <property type="evidence" value="ECO:0007669"/>
    <property type="project" value="UniProtKB-SubCell"/>
</dbReference>
<evidence type="ECO:0000256" key="6">
    <source>
        <dbReference type="RuleBase" id="RU363076"/>
    </source>
</evidence>
<dbReference type="CDD" id="cd06662">
    <property type="entry name" value="SURF1"/>
    <property type="match status" value="1"/>
</dbReference>
<comment type="caution">
    <text evidence="6">Lacks conserved residue(s) required for the propagation of feature annotation.</text>
</comment>
<dbReference type="Proteomes" id="UP000199550">
    <property type="component" value="Unassembled WGS sequence"/>
</dbReference>
<gene>
    <name evidence="7" type="ORF">SAMN04488004_103147</name>
</gene>
<comment type="subcellular location">
    <subcellularLocation>
        <location evidence="6">Cell membrane</location>
        <topology evidence="6">Multi-pass membrane protein</topology>
    </subcellularLocation>
    <subcellularLocation>
        <location evidence="1">Membrane</location>
    </subcellularLocation>
</comment>
<evidence type="ECO:0000256" key="5">
    <source>
        <dbReference type="ARBA" id="ARBA00023136"/>
    </source>
</evidence>
<dbReference type="EMBL" id="FOTF01000003">
    <property type="protein sequence ID" value="SFK87179.1"/>
    <property type="molecule type" value="Genomic_DNA"/>
</dbReference>
<dbReference type="PROSITE" id="PS50895">
    <property type="entry name" value="SURF1"/>
    <property type="match status" value="1"/>
</dbReference>
<dbReference type="InterPro" id="IPR045214">
    <property type="entry name" value="Surf1/Surf4"/>
</dbReference>